<dbReference type="GO" id="GO:0046872">
    <property type="term" value="F:metal ion binding"/>
    <property type="evidence" value="ECO:0007669"/>
    <property type="project" value="UniProtKB-KW"/>
</dbReference>
<evidence type="ECO:0000256" key="4">
    <source>
        <dbReference type="ARBA" id="ARBA00022485"/>
    </source>
</evidence>
<evidence type="ECO:0000256" key="11">
    <source>
        <dbReference type="ARBA" id="ARBA00049253"/>
    </source>
</evidence>
<dbReference type="Proteomes" id="UP000051248">
    <property type="component" value="Unassembled WGS sequence"/>
</dbReference>
<evidence type="ECO:0000256" key="1">
    <source>
        <dbReference type="ARBA" id="ARBA00001915"/>
    </source>
</evidence>
<evidence type="ECO:0000259" key="12">
    <source>
        <dbReference type="Pfam" id="PF05681"/>
    </source>
</evidence>
<comment type="catalytic activity">
    <reaction evidence="11">
        <text>(2R,3R)-tartrate = oxaloacetate + H2O</text>
        <dbReference type="Rhea" id="RHEA:15413"/>
        <dbReference type="ChEBI" id="CHEBI:15377"/>
        <dbReference type="ChEBI" id="CHEBI:16452"/>
        <dbReference type="ChEBI" id="CHEBI:30924"/>
        <dbReference type="EC" id="4.2.1.32"/>
    </reaction>
</comment>
<evidence type="ECO:0000256" key="7">
    <source>
        <dbReference type="ARBA" id="ARBA00023014"/>
    </source>
</evidence>
<feature type="domain" description="Fe-S hydro-lyase tartrate dehydratase alpha-type catalytic" evidence="12">
    <location>
        <begin position="26"/>
        <end position="290"/>
    </location>
</feature>
<dbReference type="Pfam" id="PF05681">
    <property type="entry name" value="Fumerase"/>
    <property type="match status" value="1"/>
</dbReference>
<keyword evidence="4" id="KW-0004">4Fe-4S</keyword>
<dbReference type="OrthoDB" id="9798978at2"/>
<comment type="similarity">
    <text evidence="2">Belongs to the class-I fumarase family.</text>
</comment>
<evidence type="ECO:0000313" key="14">
    <source>
        <dbReference type="Proteomes" id="UP000051248"/>
    </source>
</evidence>
<gene>
    <name evidence="13" type="ORF">FD03_GL001812</name>
</gene>
<evidence type="ECO:0000256" key="10">
    <source>
        <dbReference type="ARBA" id="ARBA00040103"/>
    </source>
</evidence>
<dbReference type="NCBIfam" id="TIGR00722">
    <property type="entry name" value="ttdA_fumA_fumB"/>
    <property type="match status" value="1"/>
</dbReference>
<dbReference type="InterPro" id="IPR004646">
    <property type="entry name" value="Fe-S_hydro-lyase_TtdA-typ_cat"/>
</dbReference>
<dbReference type="PATRIC" id="fig|1423775.4.peg.1849"/>
<reference evidence="13 14" key="1">
    <citation type="journal article" date="2015" name="Genome Announc.">
        <title>Expanding the biotechnology potential of lactobacilli through comparative genomics of 213 strains and associated genera.</title>
        <authorList>
            <person name="Sun Z."/>
            <person name="Harris H.M."/>
            <person name="McCann A."/>
            <person name="Guo C."/>
            <person name="Argimon S."/>
            <person name="Zhang W."/>
            <person name="Yang X."/>
            <person name="Jeffery I.B."/>
            <person name="Cooney J.C."/>
            <person name="Kagawa T.F."/>
            <person name="Liu W."/>
            <person name="Song Y."/>
            <person name="Salvetti E."/>
            <person name="Wrobel A."/>
            <person name="Rasinkangas P."/>
            <person name="Parkhill J."/>
            <person name="Rea M.C."/>
            <person name="O'Sullivan O."/>
            <person name="Ritari J."/>
            <person name="Douillard F.P."/>
            <person name="Paul Ross R."/>
            <person name="Yang R."/>
            <person name="Briner A.E."/>
            <person name="Felis G.E."/>
            <person name="de Vos W.M."/>
            <person name="Barrangou R."/>
            <person name="Klaenhammer T.R."/>
            <person name="Caufield P.W."/>
            <person name="Cui Y."/>
            <person name="Zhang H."/>
            <person name="O'Toole P.W."/>
        </authorList>
    </citation>
    <scope>NUCLEOTIDE SEQUENCE [LARGE SCALE GENOMIC DNA]</scope>
    <source>
        <strain evidence="13 14">DSM 19682</strain>
    </source>
</reference>
<sequence>MSTLTYEYEPKTLSPQATKLRDMLVSYMKIVSRRLPDDVNKKLVELSKIEVDPLQELVYSTMKENQMLAEKLKRPSCQDTGVVQFFLKVGSNFPLLAELNDILTDTVVQVTKEAPLRHNAVQTFDEFNTGLNIGKGVPNIITEIDGDSDKLDMYVYLAGGGCSLPGIAKVLMPGEGYEGIVRFVMDQMTSYGINACPPLLVGIGVANSVEMAAMNSKLALMRRVDSVSPNANAAKMERLFEDGINYIGLGPQGLGGKKSVMGVNIVNTARHPSTIGVGLSVGCWSHRRGRIILDKDLNYELPLNKGVEL</sequence>
<evidence type="ECO:0000313" key="13">
    <source>
        <dbReference type="EMBL" id="KRK80392.1"/>
    </source>
</evidence>
<keyword evidence="5" id="KW-0479">Metal-binding</keyword>
<evidence type="ECO:0000256" key="2">
    <source>
        <dbReference type="ARBA" id="ARBA00008876"/>
    </source>
</evidence>
<proteinExistence type="inferred from homology"/>
<comment type="caution">
    <text evidence="13">The sequence shown here is derived from an EMBL/GenBank/DDBJ whole genome shotgun (WGS) entry which is preliminary data.</text>
</comment>
<dbReference type="NCBIfam" id="NF006084">
    <property type="entry name" value="PRK08230.1"/>
    <property type="match status" value="1"/>
</dbReference>
<evidence type="ECO:0000256" key="5">
    <source>
        <dbReference type="ARBA" id="ARBA00022723"/>
    </source>
</evidence>
<dbReference type="EMBL" id="AZDZ01000003">
    <property type="protein sequence ID" value="KRK80392.1"/>
    <property type="molecule type" value="Genomic_DNA"/>
</dbReference>
<comment type="subunit">
    <text evidence="3">Tetramer of two alpha and two beta subunits.</text>
</comment>
<keyword evidence="7" id="KW-0411">Iron-sulfur</keyword>
<accession>A0A0R1KAM9</accession>
<dbReference type="AlphaFoldDB" id="A0A0R1KAM9"/>
<evidence type="ECO:0000256" key="9">
    <source>
        <dbReference type="ARBA" id="ARBA00039027"/>
    </source>
</evidence>
<evidence type="ECO:0000256" key="6">
    <source>
        <dbReference type="ARBA" id="ARBA00023004"/>
    </source>
</evidence>
<keyword evidence="6" id="KW-0408">Iron</keyword>
<organism evidence="13 14">
    <name type="scientific">Companilactobacillus nodensis DSM 19682 = JCM 14932 = NBRC 107160</name>
    <dbReference type="NCBI Taxonomy" id="1423775"/>
    <lineage>
        <taxon>Bacteria</taxon>
        <taxon>Bacillati</taxon>
        <taxon>Bacillota</taxon>
        <taxon>Bacilli</taxon>
        <taxon>Lactobacillales</taxon>
        <taxon>Lactobacillaceae</taxon>
        <taxon>Companilactobacillus</taxon>
    </lineage>
</organism>
<dbReference type="PANTHER" id="PTHR30389">
    <property type="entry name" value="FUMARATE HYDRATASE-RELATED"/>
    <property type="match status" value="1"/>
</dbReference>
<dbReference type="EC" id="4.2.1.32" evidence="9"/>
<name>A0A0R1KAM9_9LACO</name>
<dbReference type="PANTHER" id="PTHR30389:SF19">
    <property type="entry name" value="L(+)-TARTRATE DEHYDRATASE SUBUNIT ALPHA"/>
    <property type="match status" value="1"/>
</dbReference>
<dbReference type="GO" id="GO:0051539">
    <property type="term" value="F:4 iron, 4 sulfur cluster binding"/>
    <property type="evidence" value="ECO:0007669"/>
    <property type="project" value="UniProtKB-KW"/>
</dbReference>
<keyword evidence="8" id="KW-0456">Lyase</keyword>
<evidence type="ECO:0000256" key="8">
    <source>
        <dbReference type="ARBA" id="ARBA00023239"/>
    </source>
</evidence>
<dbReference type="eggNOG" id="COG1951">
    <property type="taxonomic scope" value="Bacteria"/>
</dbReference>
<keyword evidence="14" id="KW-1185">Reference proteome</keyword>
<dbReference type="GO" id="GO:0008730">
    <property type="term" value="F:L(+)-tartrate dehydratase activity"/>
    <property type="evidence" value="ECO:0007669"/>
    <property type="project" value="UniProtKB-EC"/>
</dbReference>
<dbReference type="STRING" id="1423775.FD03_GL001812"/>
<dbReference type="RefSeq" id="WP_056979640.1">
    <property type="nucleotide sequence ID" value="NZ_AZDZ01000003.1"/>
</dbReference>
<comment type="cofactor">
    <cofactor evidence="1">
        <name>iron-sulfur cluster</name>
        <dbReference type="ChEBI" id="CHEBI:30408"/>
    </cofactor>
</comment>
<dbReference type="InterPro" id="IPR051208">
    <property type="entry name" value="Class-I_Fumarase/Tartrate_DH"/>
</dbReference>
<protein>
    <recommendedName>
        <fullName evidence="10">L(+)-tartrate dehydratase subunit alpha</fullName>
        <ecNumber evidence="9">4.2.1.32</ecNumber>
    </recommendedName>
</protein>
<evidence type="ECO:0000256" key="3">
    <source>
        <dbReference type="ARBA" id="ARBA00011209"/>
    </source>
</evidence>